<keyword evidence="1" id="KW-1133">Transmembrane helix</keyword>
<dbReference type="GeneID" id="85318444"/>
<comment type="caution">
    <text evidence="2">The sequence shown here is derived from an EMBL/GenBank/DDBJ whole genome shotgun (WGS) entry which is preliminary data.</text>
</comment>
<sequence>MQDPSVHRPSRRFSARYTGCRILFYLFSYLSYIKDALFFFELPFTIVKALITMDILNLLNITDLSWLWRRFTGGISRLLHRSGIHSPSSALHTC</sequence>
<keyword evidence="1" id="KW-0812">Transmembrane</keyword>
<evidence type="ECO:0000313" key="2">
    <source>
        <dbReference type="EMBL" id="KAK0733965.1"/>
    </source>
</evidence>
<protein>
    <submittedName>
        <fullName evidence="2">Uncharacterized protein</fullName>
    </submittedName>
</protein>
<dbReference type="Proteomes" id="UP001172101">
    <property type="component" value="Unassembled WGS sequence"/>
</dbReference>
<reference evidence="2" key="1">
    <citation type="submission" date="2023-06" db="EMBL/GenBank/DDBJ databases">
        <title>Genome-scale phylogeny and comparative genomics of the fungal order Sordariales.</title>
        <authorList>
            <consortium name="Lawrence Berkeley National Laboratory"/>
            <person name="Hensen N."/>
            <person name="Bonometti L."/>
            <person name="Westerberg I."/>
            <person name="Brannstrom I.O."/>
            <person name="Guillou S."/>
            <person name="Cros-Aarteil S."/>
            <person name="Calhoun S."/>
            <person name="Haridas S."/>
            <person name="Kuo A."/>
            <person name="Mondo S."/>
            <person name="Pangilinan J."/>
            <person name="Riley R."/>
            <person name="LaButti K."/>
            <person name="Andreopoulos B."/>
            <person name="Lipzen A."/>
            <person name="Chen C."/>
            <person name="Yanf M."/>
            <person name="Daum C."/>
            <person name="Ng V."/>
            <person name="Clum A."/>
            <person name="Steindorff A."/>
            <person name="Ohm R."/>
            <person name="Martin F."/>
            <person name="Silar P."/>
            <person name="Natvig D."/>
            <person name="Lalanne C."/>
            <person name="Gautier V."/>
            <person name="Ament-velasquez S.L."/>
            <person name="Kruys A."/>
            <person name="Hutchinson M.I."/>
            <person name="Powell A.J."/>
            <person name="Barry K."/>
            <person name="Miller A.N."/>
            <person name="Grigoriev I.V."/>
            <person name="Debuchy R."/>
            <person name="Gladieux P."/>
            <person name="Thoren M.H."/>
            <person name="Johannesson H."/>
        </authorList>
    </citation>
    <scope>NUCLEOTIDE SEQUENCE</scope>
    <source>
        <strain evidence="2">SMH2392-1A</strain>
    </source>
</reference>
<proteinExistence type="predicted"/>
<name>A0AA40BGS7_9PEZI</name>
<feature type="transmembrane region" description="Helical" evidence="1">
    <location>
        <begin position="21"/>
        <end position="40"/>
    </location>
</feature>
<keyword evidence="3" id="KW-1185">Reference proteome</keyword>
<dbReference type="EMBL" id="JAUIRO010000001">
    <property type="protein sequence ID" value="KAK0733965.1"/>
    <property type="molecule type" value="Genomic_DNA"/>
</dbReference>
<evidence type="ECO:0000256" key="1">
    <source>
        <dbReference type="SAM" id="Phobius"/>
    </source>
</evidence>
<dbReference type="AlphaFoldDB" id="A0AA40BGS7"/>
<accession>A0AA40BGS7</accession>
<dbReference type="RefSeq" id="XP_060302842.1">
    <property type="nucleotide sequence ID" value="XM_060435174.1"/>
</dbReference>
<evidence type="ECO:0000313" key="3">
    <source>
        <dbReference type="Proteomes" id="UP001172101"/>
    </source>
</evidence>
<organism evidence="2 3">
    <name type="scientific">Lasiosphaeria miniovina</name>
    <dbReference type="NCBI Taxonomy" id="1954250"/>
    <lineage>
        <taxon>Eukaryota</taxon>
        <taxon>Fungi</taxon>
        <taxon>Dikarya</taxon>
        <taxon>Ascomycota</taxon>
        <taxon>Pezizomycotina</taxon>
        <taxon>Sordariomycetes</taxon>
        <taxon>Sordariomycetidae</taxon>
        <taxon>Sordariales</taxon>
        <taxon>Lasiosphaeriaceae</taxon>
        <taxon>Lasiosphaeria</taxon>
    </lineage>
</organism>
<keyword evidence="1" id="KW-0472">Membrane</keyword>
<feature type="transmembrane region" description="Helical" evidence="1">
    <location>
        <begin position="46"/>
        <end position="68"/>
    </location>
</feature>
<gene>
    <name evidence="2" type="ORF">B0T26DRAFT_46479</name>
</gene>